<dbReference type="Pfam" id="PF00850">
    <property type="entry name" value="Hist_deacetyl"/>
    <property type="match status" value="1"/>
</dbReference>
<dbReference type="PANTHER" id="PTHR10625">
    <property type="entry name" value="HISTONE DEACETYLASE HDAC1-RELATED"/>
    <property type="match status" value="1"/>
</dbReference>
<organism evidence="4 5">
    <name type="scientific">Pseudoalteromonas spongiae</name>
    <dbReference type="NCBI Taxonomy" id="298657"/>
    <lineage>
        <taxon>Bacteria</taxon>
        <taxon>Pseudomonadati</taxon>
        <taxon>Pseudomonadota</taxon>
        <taxon>Gammaproteobacteria</taxon>
        <taxon>Alteromonadales</taxon>
        <taxon>Pseudoalteromonadaceae</taxon>
        <taxon>Pseudoalteromonas</taxon>
    </lineage>
</organism>
<dbReference type="Proteomes" id="UP001382455">
    <property type="component" value="Unassembled WGS sequence"/>
</dbReference>
<name>A0ABU8EUV0_9GAMM</name>
<protein>
    <submittedName>
        <fullName evidence="4">Histone deacetylase</fullName>
    </submittedName>
</protein>
<keyword evidence="5" id="KW-1185">Reference proteome</keyword>
<dbReference type="InterPro" id="IPR000286">
    <property type="entry name" value="HDACs"/>
</dbReference>
<evidence type="ECO:0000256" key="2">
    <source>
        <dbReference type="ARBA" id="ARBA00022801"/>
    </source>
</evidence>
<proteinExistence type="inferred from homology"/>
<feature type="domain" description="Histone deacetylase" evidence="3">
    <location>
        <begin position="21"/>
        <end position="280"/>
    </location>
</feature>
<dbReference type="PANTHER" id="PTHR10625:SF19">
    <property type="entry name" value="HISTONE DEACETYLASE 12"/>
    <property type="match status" value="1"/>
</dbReference>
<dbReference type="CDD" id="cd09993">
    <property type="entry name" value="HDAC_classIV"/>
    <property type="match status" value="1"/>
</dbReference>
<dbReference type="InterPro" id="IPR023801">
    <property type="entry name" value="His_deacetylse_dom"/>
</dbReference>
<evidence type="ECO:0000313" key="4">
    <source>
        <dbReference type="EMBL" id="MEI4549837.1"/>
    </source>
</evidence>
<comment type="similarity">
    <text evidence="1">Belongs to the histone deacetylase family.</text>
</comment>
<gene>
    <name evidence="4" type="ORF">WAE96_09100</name>
</gene>
<dbReference type="InterPro" id="IPR044150">
    <property type="entry name" value="HDAC_classIV"/>
</dbReference>
<reference evidence="4 5" key="1">
    <citation type="submission" date="2023-12" db="EMBL/GenBank/DDBJ databases">
        <title>Friends and Foes: Symbiotic and Algicidal bacterial influence on Karenia brevis blooms.</title>
        <authorList>
            <person name="Fei C."/>
            <person name="Mohamed A.R."/>
            <person name="Booker A."/>
            <person name="Arshad M."/>
            <person name="Klass S."/>
            <person name="Ahn S."/>
            <person name="Gilbert P.M."/>
            <person name="Heil C.A."/>
            <person name="Martinez J.M."/>
            <person name="Amin S.A."/>
        </authorList>
    </citation>
    <scope>NUCLEOTIDE SEQUENCE [LARGE SCALE GENOMIC DNA]</scope>
    <source>
        <strain evidence="4 5">CE15</strain>
    </source>
</reference>
<evidence type="ECO:0000256" key="1">
    <source>
        <dbReference type="ARBA" id="ARBA00005947"/>
    </source>
</evidence>
<dbReference type="InterPro" id="IPR023696">
    <property type="entry name" value="Ureohydrolase_dom_sf"/>
</dbReference>
<sequence>MTIPIFYHPSYSSLSLPDNHRFPLEKYQLLYQFIKHELAEQFRFITPEKASLDDISKVHCPIFVQQFVTGTLEPKAIRKMGFPWSPQLVERTLYSIGASIQGAKLALETHIASQISGGYHHSFPNFGSGFCIFNDLVIAARHLLDNNLVSKVVILDLDVHQGDGSAVCAQAMDDIVTISLHCEQNFPAKKQHSDYDFTHNKHANDQEYQTMLQQCLLTLLIEQPDIVLYNAGADIYSGDELGYFNVSLAGVKQREQSVISFCAFHDLPLFTASGGGYQRNVDNLVNVHKQLYLSMTNG</sequence>
<evidence type="ECO:0000259" key="3">
    <source>
        <dbReference type="Pfam" id="PF00850"/>
    </source>
</evidence>
<dbReference type="InterPro" id="IPR037138">
    <property type="entry name" value="His_deacetylse_dom_sf"/>
</dbReference>
<evidence type="ECO:0000313" key="5">
    <source>
        <dbReference type="Proteomes" id="UP001382455"/>
    </source>
</evidence>
<accession>A0ABU8EUV0</accession>
<dbReference type="RefSeq" id="WP_336435247.1">
    <property type="nucleotide sequence ID" value="NZ_JBAWKS010000001.1"/>
</dbReference>
<dbReference type="PRINTS" id="PR01270">
    <property type="entry name" value="HDASUPER"/>
</dbReference>
<dbReference type="EMBL" id="JBAWKS010000001">
    <property type="protein sequence ID" value="MEI4549837.1"/>
    <property type="molecule type" value="Genomic_DNA"/>
</dbReference>
<dbReference type="SUPFAM" id="SSF52768">
    <property type="entry name" value="Arginase/deacetylase"/>
    <property type="match status" value="1"/>
</dbReference>
<comment type="caution">
    <text evidence="4">The sequence shown here is derived from an EMBL/GenBank/DDBJ whole genome shotgun (WGS) entry which is preliminary data.</text>
</comment>
<keyword evidence="2" id="KW-0378">Hydrolase</keyword>
<dbReference type="Gene3D" id="3.40.800.20">
    <property type="entry name" value="Histone deacetylase domain"/>
    <property type="match status" value="1"/>
</dbReference>